<evidence type="ECO:0000313" key="2">
    <source>
        <dbReference type="EMBL" id="KAJ3561875.1"/>
    </source>
</evidence>
<protein>
    <submittedName>
        <fullName evidence="2">Uncharacterized protein</fullName>
    </submittedName>
</protein>
<gene>
    <name evidence="2" type="ORF">NPX13_g8773</name>
</gene>
<organism evidence="2 3">
    <name type="scientific">Xylaria arbuscula</name>
    <dbReference type="NCBI Taxonomy" id="114810"/>
    <lineage>
        <taxon>Eukaryota</taxon>
        <taxon>Fungi</taxon>
        <taxon>Dikarya</taxon>
        <taxon>Ascomycota</taxon>
        <taxon>Pezizomycotina</taxon>
        <taxon>Sordariomycetes</taxon>
        <taxon>Xylariomycetidae</taxon>
        <taxon>Xylariales</taxon>
        <taxon>Xylariaceae</taxon>
        <taxon>Xylaria</taxon>
    </lineage>
</organism>
<name>A0A9W8TJU2_9PEZI</name>
<feature type="compositionally biased region" description="Polar residues" evidence="1">
    <location>
        <begin position="21"/>
        <end position="35"/>
    </location>
</feature>
<reference evidence="2" key="1">
    <citation type="submission" date="2022-07" db="EMBL/GenBank/DDBJ databases">
        <title>Genome Sequence of Xylaria arbuscula.</title>
        <authorList>
            <person name="Buettner E."/>
        </authorList>
    </citation>
    <scope>NUCLEOTIDE SEQUENCE</scope>
    <source>
        <strain evidence="2">VT107</strain>
    </source>
</reference>
<evidence type="ECO:0000313" key="3">
    <source>
        <dbReference type="Proteomes" id="UP001148614"/>
    </source>
</evidence>
<proteinExistence type="predicted"/>
<dbReference type="EMBL" id="JANPWZ010001991">
    <property type="protein sequence ID" value="KAJ3561875.1"/>
    <property type="molecule type" value="Genomic_DNA"/>
</dbReference>
<keyword evidence="3" id="KW-1185">Reference proteome</keyword>
<accession>A0A9W8TJU2</accession>
<feature type="region of interest" description="Disordered" evidence="1">
    <location>
        <begin position="1"/>
        <end position="59"/>
    </location>
</feature>
<sequence length="111" mass="12049">MAHRRKQSDPRTLASLEGRSASGTTATSNMSSSSGRVLARSAGENETKTGGKSSAVRRDDEELYREIDSIIDCYLRLSGAPEPVHNIRKAEAVASYFNVPEEVEMSAKGFI</sequence>
<dbReference type="Proteomes" id="UP001148614">
    <property type="component" value="Unassembled WGS sequence"/>
</dbReference>
<dbReference type="AlphaFoldDB" id="A0A9W8TJU2"/>
<evidence type="ECO:0000256" key="1">
    <source>
        <dbReference type="SAM" id="MobiDB-lite"/>
    </source>
</evidence>
<comment type="caution">
    <text evidence="2">The sequence shown here is derived from an EMBL/GenBank/DDBJ whole genome shotgun (WGS) entry which is preliminary data.</text>
</comment>